<name>A0A7S7L643_9BACI</name>
<sequence>MSEAKGMDINMKRIIVLFLIFLLLTPLSVFAHPSHECFPGGEGFGYKVNCGEPFGHQSRTSYHYRFVSGTSSEWINLTRNAVTHWNNTGIVSISENSISNSTVGTYSDSSSSTVAYVASVTNGSGHKTSWSLRYNFPVMTGYGLTKQRTIARHEFGHTVGLADLYDTSNNDKLMYGYTSGTATGVTSYDITGAKEAVKP</sequence>
<keyword evidence="2" id="KW-1185">Reference proteome</keyword>
<evidence type="ECO:0000313" key="1">
    <source>
        <dbReference type="EMBL" id="QOY35116.1"/>
    </source>
</evidence>
<dbReference type="AlphaFoldDB" id="A0A7S7L643"/>
<dbReference type="RefSeq" id="WP_182080892.1">
    <property type="nucleotide sequence ID" value="NZ_CP063356.2"/>
</dbReference>
<dbReference type="SUPFAM" id="SSF55486">
    <property type="entry name" value="Metalloproteases ('zincins'), catalytic domain"/>
    <property type="match status" value="1"/>
</dbReference>
<evidence type="ECO:0000313" key="2">
    <source>
        <dbReference type="Proteomes" id="UP000180175"/>
    </source>
</evidence>
<reference evidence="1 2" key="2">
    <citation type="journal article" date="2019" name="Int. J. Syst. Evol. Microbiol.">
        <title>Anaerobacillus isosaccharinicus sp. nov., an alkaliphilic bacterium which degrades isosaccharinic acid.</title>
        <authorList>
            <person name="Bassil N.M."/>
            <person name="Lloyd J.R."/>
        </authorList>
    </citation>
    <scope>NUCLEOTIDE SEQUENCE [LARGE SCALE GENOMIC DNA]</scope>
    <source>
        <strain evidence="1 2">NB2006</strain>
    </source>
</reference>
<evidence type="ECO:0008006" key="3">
    <source>
        <dbReference type="Google" id="ProtNLM"/>
    </source>
</evidence>
<dbReference type="GO" id="GO:0008237">
    <property type="term" value="F:metallopeptidase activity"/>
    <property type="evidence" value="ECO:0007669"/>
    <property type="project" value="InterPro"/>
</dbReference>
<dbReference type="KEGG" id="aia:AWH56_020810"/>
<organism evidence="1 2">
    <name type="scientific">Anaerobacillus isosaccharinicus</name>
    <dbReference type="NCBI Taxonomy" id="1532552"/>
    <lineage>
        <taxon>Bacteria</taxon>
        <taxon>Bacillati</taxon>
        <taxon>Bacillota</taxon>
        <taxon>Bacilli</taxon>
        <taxon>Bacillales</taxon>
        <taxon>Bacillaceae</taxon>
        <taxon>Anaerobacillus</taxon>
    </lineage>
</organism>
<dbReference type="EMBL" id="CP063356">
    <property type="protein sequence ID" value="QOY35116.1"/>
    <property type="molecule type" value="Genomic_DNA"/>
</dbReference>
<reference evidence="1 2" key="1">
    <citation type="journal article" date="2017" name="Genome Announc.">
        <title>Draft Genome Sequences of Four Alkaliphilic Bacteria Belonging to the Anaerobacillus Genus.</title>
        <authorList>
            <person name="Bassil N.M."/>
            <person name="Lloyd J.R."/>
        </authorList>
    </citation>
    <scope>NUCLEOTIDE SEQUENCE [LARGE SCALE GENOMIC DNA]</scope>
    <source>
        <strain evidence="1 2">NB2006</strain>
    </source>
</reference>
<dbReference type="Proteomes" id="UP000180175">
    <property type="component" value="Chromosome"/>
</dbReference>
<proteinExistence type="predicted"/>
<accession>A0A7S7L643</accession>
<dbReference type="Gene3D" id="3.40.390.10">
    <property type="entry name" value="Collagenase (Catalytic Domain)"/>
    <property type="match status" value="1"/>
</dbReference>
<protein>
    <recommendedName>
        <fullName evidence="3">Peptidase M10 metallopeptidase domain-containing protein</fullName>
    </recommendedName>
</protein>
<dbReference type="InterPro" id="IPR024079">
    <property type="entry name" value="MetalloPept_cat_dom_sf"/>
</dbReference>
<gene>
    <name evidence="1" type="ORF">AWH56_020810</name>
</gene>